<dbReference type="PANTHER" id="PTHR27006:SF616">
    <property type="entry name" value="CYSTEINE-RICH RECEPTOR-LIKE PROTEIN KINASE 10"/>
    <property type="match status" value="1"/>
</dbReference>
<evidence type="ECO:0000256" key="1">
    <source>
        <dbReference type="SAM" id="MobiDB-lite"/>
    </source>
</evidence>
<keyword evidence="2" id="KW-0812">Transmembrane</keyword>
<dbReference type="AlphaFoldDB" id="A0A2U1KH58"/>
<dbReference type="EMBL" id="PKPP01018833">
    <property type="protein sequence ID" value="PWA36082.1"/>
    <property type="molecule type" value="Genomic_DNA"/>
</dbReference>
<gene>
    <name evidence="3" type="ORF">CTI12_AA601110</name>
</gene>
<sequence length="160" mass="17474">MESVDSMAATANSTGKNTSRTRIVIIVIVIVIASAIAWKTWRNGTTLNMIDPILKKGSGSLHDIIRSIHIGLLCVQEKVNDRPTMASVVLMLNSFSVTLPVPSEPAFFMQSNTDPEMPLFNEYSSSTSSSGLEKHKALKSRSRSSQHSTNDISISEIVPR</sequence>
<proteinExistence type="predicted"/>
<keyword evidence="3" id="KW-0418">Kinase</keyword>
<feature type="transmembrane region" description="Helical" evidence="2">
    <location>
        <begin position="23"/>
        <end position="41"/>
    </location>
</feature>
<dbReference type="Proteomes" id="UP000245207">
    <property type="component" value="Unassembled WGS sequence"/>
</dbReference>
<dbReference type="STRING" id="35608.A0A2U1KH58"/>
<dbReference type="OrthoDB" id="4062651at2759"/>
<keyword evidence="3" id="KW-0808">Transferase</keyword>
<keyword evidence="2" id="KW-1133">Transmembrane helix</keyword>
<name>A0A2U1KH58_ARTAN</name>
<evidence type="ECO:0000313" key="3">
    <source>
        <dbReference type="EMBL" id="PWA36082.1"/>
    </source>
</evidence>
<evidence type="ECO:0000313" key="4">
    <source>
        <dbReference type="Proteomes" id="UP000245207"/>
    </source>
</evidence>
<dbReference type="GO" id="GO:0016301">
    <property type="term" value="F:kinase activity"/>
    <property type="evidence" value="ECO:0007669"/>
    <property type="project" value="UniProtKB-KW"/>
</dbReference>
<protein>
    <submittedName>
        <fullName evidence="3">Protein kinase-like domain, Concanavalin A-like lectin/glucanase domain protein</fullName>
    </submittedName>
</protein>
<evidence type="ECO:0000256" key="2">
    <source>
        <dbReference type="SAM" id="Phobius"/>
    </source>
</evidence>
<dbReference type="PANTHER" id="PTHR27006">
    <property type="entry name" value="PROMASTIGOTE SURFACE ANTIGEN PROTEIN PSA"/>
    <property type="match status" value="1"/>
</dbReference>
<feature type="region of interest" description="Disordered" evidence="1">
    <location>
        <begin position="119"/>
        <end position="160"/>
    </location>
</feature>
<accession>A0A2U1KH58</accession>
<keyword evidence="4" id="KW-1185">Reference proteome</keyword>
<organism evidence="3 4">
    <name type="scientific">Artemisia annua</name>
    <name type="common">Sweet wormwood</name>
    <dbReference type="NCBI Taxonomy" id="35608"/>
    <lineage>
        <taxon>Eukaryota</taxon>
        <taxon>Viridiplantae</taxon>
        <taxon>Streptophyta</taxon>
        <taxon>Embryophyta</taxon>
        <taxon>Tracheophyta</taxon>
        <taxon>Spermatophyta</taxon>
        <taxon>Magnoliopsida</taxon>
        <taxon>eudicotyledons</taxon>
        <taxon>Gunneridae</taxon>
        <taxon>Pentapetalae</taxon>
        <taxon>asterids</taxon>
        <taxon>campanulids</taxon>
        <taxon>Asterales</taxon>
        <taxon>Asteraceae</taxon>
        <taxon>Asteroideae</taxon>
        <taxon>Anthemideae</taxon>
        <taxon>Artemisiinae</taxon>
        <taxon>Artemisia</taxon>
    </lineage>
</organism>
<comment type="caution">
    <text evidence="3">The sequence shown here is derived from an EMBL/GenBank/DDBJ whole genome shotgun (WGS) entry which is preliminary data.</text>
</comment>
<keyword evidence="3" id="KW-0430">Lectin</keyword>
<dbReference type="GO" id="GO:0030246">
    <property type="term" value="F:carbohydrate binding"/>
    <property type="evidence" value="ECO:0007669"/>
    <property type="project" value="UniProtKB-KW"/>
</dbReference>
<reference evidence="3 4" key="1">
    <citation type="journal article" date="2018" name="Mol. Plant">
        <title>The genome of Artemisia annua provides insight into the evolution of Asteraceae family and artemisinin biosynthesis.</title>
        <authorList>
            <person name="Shen Q."/>
            <person name="Zhang L."/>
            <person name="Liao Z."/>
            <person name="Wang S."/>
            <person name="Yan T."/>
            <person name="Shi P."/>
            <person name="Liu M."/>
            <person name="Fu X."/>
            <person name="Pan Q."/>
            <person name="Wang Y."/>
            <person name="Lv Z."/>
            <person name="Lu X."/>
            <person name="Zhang F."/>
            <person name="Jiang W."/>
            <person name="Ma Y."/>
            <person name="Chen M."/>
            <person name="Hao X."/>
            <person name="Li L."/>
            <person name="Tang Y."/>
            <person name="Lv G."/>
            <person name="Zhou Y."/>
            <person name="Sun X."/>
            <person name="Brodelius P.E."/>
            <person name="Rose J.K.C."/>
            <person name="Tang K."/>
        </authorList>
    </citation>
    <scope>NUCLEOTIDE SEQUENCE [LARGE SCALE GENOMIC DNA]</scope>
    <source>
        <strain evidence="4">cv. Huhao1</strain>
        <tissue evidence="3">Leaf</tissue>
    </source>
</reference>
<keyword evidence="2" id="KW-0472">Membrane</keyword>